<evidence type="ECO:0000313" key="2">
    <source>
        <dbReference type="EMBL" id="MEK7949245.1"/>
    </source>
</evidence>
<name>A0ABU9ARE6_9BACT</name>
<organism evidence="2 3">
    <name type="scientific">Luteolibacter soli</name>
    <dbReference type="NCBI Taxonomy" id="3135280"/>
    <lineage>
        <taxon>Bacteria</taxon>
        <taxon>Pseudomonadati</taxon>
        <taxon>Verrucomicrobiota</taxon>
        <taxon>Verrucomicrobiia</taxon>
        <taxon>Verrucomicrobiales</taxon>
        <taxon>Verrucomicrobiaceae</taxon>
        <taxon>Luteolibacter</taxon>
    </lineage>
</organism>
<dbReference type="EMBL" id="JBBUKT010000001">
    <property type="protein sequence ID" value="MEK7949245.1"/>
    <property type="molecule type" value="Genomic_DNA"/>
</dbReference>
<evidence type="ECO:0000313" key="3">
    <source>
        <dbReference type="Proteomes" id="UP001371305"/>
    </source>
</evidence>
<protein>
    <submittedName>
        <fullName evidence="2">Uncharacterized protein</fullName>
    </submittedName>
</protein>
<feature type="transmembrane region" description="Helical" evidence="1">
    <location>
        <begin position="36"/>
        <end position="61"/>
    </location>
</feature>
<evidence type="ECO:0000256" key="1">
    <source>
        <dbReference type="SAM" id="Phobius"/>
    </source>
</evidence>
<accession>A0ABU9ARE6</accession>
<keyword evidence="1" id="KW-0472">Membrane</keyword>
<dbReference type="RefSeq" id="WP_341402665.1">
    <property type="nucleotide sequence ID" value="NZ_JBBUKT010000001.1"/>
</dbReference>
<gene>
    <name evidence="2" type="ORF">WKV53_01985</name>
</gene>
<proteinExistence type="predicted"/>
<comment type="caution">
    <text evidence="2">The sequence shown here is derived from an EMBL/GenBank/DDBJ whole genome shotgun (WGS) entry which is preliminary data.</text>
</comment>
<reference evidence="2 3" key="1">
    <citation type="submission" date="2024-04" db="EMBL/GenBank/DDBJ databases">
        <title>Luteolibacter sp. isolated from soil.</title>
        <authorList>
            <person name="An J."/>
        </authorList>
    </citation>
    <scope>NUCLEOTIDE SEQUENCE [LARGE SCALE GENOMIC DNA]</scope>
    <source>
        <strain evidence="2 3">Y139</strain>
    </source>
</reference>
<sequence length="139" mass="15406">MNAGILLFLAVVLAPLVIGIALLLTARRLKKYWAKILTGLAGSASLMAAAFYLFGMGPYVWALHLESKWRPANPQTKSDLEAKLSGYSTRDIPPAQSEWGHNHKLEPGERMTRYSLLGAPLDVVFTPDDRIVTIYTSYE</sequence>
<keyword evidence="1" id="KW-0812">Transmembrane</keyword>
<feature type="transmembrane region" description="Helical" evidence="1">
    <location>
        <begin position="6"/>
        <end position="24"/>
    </location>
</feature>
<keyword evidence="3" id="KW-1185">Reference proteome</keyword>
<keyword evidence="1" id="KW-1133">Transmembrane helix</keyword>
<dbReference type="Proteomes" id="UP001371305">
    <property type="component" value="Unassembled WGS sequence"/>
</dbReference>